<dbReference type="Gene3D" id="1.10.10.10">
    <property type="entry name" value="Winged helix-like DNA-binding domain superfamily/Winged helix DNA-binding domain"/>
    <property type="match status" value="1"/>
</dbReference>
<keyword evidence="3" id="KW-0805">Transcription regulation</keyword>
<dbReference type="AlphaFoldDB" id="E8X9U3"/>
<proteinExistence type="predicted"/>
<evidence type="ECO:0000256" key="5">
    <source>
        <dbReference type="ARBA" id="ARBA00023163"/>
    </source>
</evidence>
<dbReference type="SMART" id="SM00448">
    <property type="entry name" value="REC"/>
    <property type="match status" value="1"/>
</dbReference>
<dbReference type="PROSITE" id="PS51755">
    <property type="entry name" value="OMPR_PHOB"/>
    <property type="match status" value="1"/>
</dbReference>
<feature type="DNA-binding region" description="OmpR/PhoB-type" evidence="7">
    <location>
        <begin position="130"/>
        <end position="224"/>
    </location>
</feature>
<dbReference type="FunFam" id="1.10.10.10:FF:000005">
    <property type="entry name" value="Two-component system response regulator"/>
    <property type="match status" value="1"/>
</dbReference>
<evidence type="ECO:0000313" key="10">
    <source>
        <dbReference type="EMBL" id="ADX20063.1"/>
    </source>
</evidence>
<dbReference type="CDD" id="cd00383">
    <property type="entry name" value="trans_reg_C"/>
    <property type="match status" value="1"/>
</dbReference>
<dbReference type="Proteomes" id="UP000008978">
    <property type="component" value="Chromosome"/>
</dbReference>
<organism evidence="10 11">
    <name type="scientific">Salmonella typhimurium (strain 4/74)</name>
    <dbReference type="NCBI Taxonomy" id="909946"/>
    <lineage>
        <taxon>Bacteria</taxon>
        <taxon>Pseudomonadati</taxon>
        <taxon>Pseudomonadota</taxon>
        <taxon>Gammaproteobacteria</taxon>
        <taxon>Enterobacterales</taxon>
        <taxon>Enterobacteriaceae</taxon>
        <taxon>Salmonella</taxon>
    </lineage>
</organism>
<gene>
    <name evidence="10" type="primary">basR</name>
    <name evidence="10" type="ordered locus">STM474_4488</name>
</gene>
<dbReference type="InterPro" id="IPR039420">
    <property type="entry name" value="WalR-like"/>
</dbReference>
<dbReference type="FunFam" id="3.40.50.2300:FF:000069">
    <property type="entry name" value="Two-component system response regulator BasR"/>
    <property type="match status" value="1"/>
</dbReference>
<dbReference type="PATRIC" id="fig|909946.3.peg.4562"/>
<evidence type="ECO:0000256" key="7">
    <source>
        <dbReference type="PROSITE-ProRule" id="PRU01091"/>
    </source>
</evidence>
<dbReference type="PANTHER" id="PTHR48111">
    <property type="entry name" value="REGULATOR OF RPOS"/>
    <property type="match status" value="1"/>
</dbReference>
<dbReference type="SMART" id="SM00862">
    <property type="entry name" value="Trans_reg_C"/>
    <property type="match status" value="1"/>
</dbReference>
<sequence>MQETKRMKILIVEDDTLLLQGLILAAQTEGYACDGVSTARAAEHSLESGHYSLMVLDLGLPDEDGLHFLTRIRQKKYTLPVLILTARDTLNDRITGLDVGADDYLVKPFALEELHARIRALLRRHNNQGESELTVGNLTLNIGRHQAWRDGQELTLTPKEYALLSRLMLKAGSPVHREILYNDIYNWDNEPSTNTLEVHIHNLRDKVGKSRIRTVRGFGYMLVATEES</sequence>
<dbReference type="InterPro" id="IPR001789">
    <property type="entry name" value="Sig_transdc_resp-reg_receiver"/>
</dbReference>
<dbReference type="InterPro" id="IPR036388">
    <property type="entry name" value="WH-like_DNA-bd_sf"/>
</dbReference>
<dbReference type="Pfam" id="PF00072">
    <property type="entry name" value="Response_reg"/>
    <property type="match status" value="1"/>
</dbReference>
<dbReference type="GO" id="GO:0005829">
    <property type="term" value="C:cytosol"/>
    <property type="evidence" value="ECO:0007669"/>
    <property type="project" value="TreeGrafter"/>
</dbReference>
<dbReference type="CDD" id="cd17624">
    <property type="entry name" value="REC_OmpR_PmrA-like"/>
    <property type="match status" value="1"/>
</dbReference>
<evidence type="ECO:0000313" key="11">
    <source>
        <dbReference type="Proteomes" id="UP000008978"/>
    </source>
</evidence>
<dbReference type="GO" id="GO:0006355">
    <property type="term" value="P:regulation of DNA-templated transcription"/>
    <property type="evidence" value="ECO:0007669"/>
    <property type="project" value="InterPro"/>
</dbReference>
<dbReference type="InterPro" id="IPR001867">
    <property type="entry name" value="OmpR/PhoB-type_DNA-bd"/>
</dbReference>
<dbReference type="PANTHER" id="PTHR48111:SF75">
    <property type="entry name" value="TRANSCRIPTIONAL REGULATORY PROTEIN BASR"/>
    <property type="match status" value="1"/>
</dbReference>
<feature type="domain" description="Response regulatory" evidence="8">
    <location>
        <begin position="8"/>
        <end position="122"/>
    </location>
</feature>
<dbReference type="InterPro" id="IPR011006">
    <property type="entry name" value="CheY-like_superfamily"/>
</dbReference>
<protein>
    <submittedName>
        <fullName evidence="10">DNA-binding transcriptional regulator BasR</fullName>
    </submittedName>
</protein>
<dbReference type="InterPro" id="IPR016032">
    <property type="entry name" value="Sig_transdc_resp-reg_C-effctor"/>
</dbReference>
<feature type="domain" description="OmpR/PhoB-type" evidence="9">
    <location>
        <begin position="130"/>
        <end position="224"/>
    </location>
</feature>
<keyword evidence="4 7" id="KW-0238">DNA-binding</keyword>
<feature type="modified residue" description="4-aspartylphosphate" evidence="6">
    <location>
        <position position="57"/>
    </location>
</feature>
<dbReference type="GO" id="GO:0000976">
    <property type="term" value="F:transcription cis-regulatory region binding"/>
    <property type="evidence" value="ECO:0007669"/>
    <property type="project" value="TreeGrafter"/>
</dbReference>
<evidence type="ECO:0000256" key="4">
    <source>
        <dbReference type="ARBA" id="ARBA00023125"/>
    </source>
</evidence>
<dbReference type="Gene3D" id="3.40.50.2300">
    <property type="match status" value="1"/>
</dbReference>
<reference evidence="10 11" key="1">
    <citation type="journal article" date="2011" name="J. Bacteriol.">
        <title>Genome sequences of Salmonella enterica serovar typhimurium, Choleraesuis, Dublin, and Gallinarum strains of well- defined virulence in food-producing animals.</title>
        <authorList>
            <person name="Richardson E.J."/>
            <person name="Limaye B."/>
            <person name="Inamdar H."/>
            <person name="Datta A."/>
            <person name="Manjari K.S."/>
            <person name="Pullinger G.D."/>
            <person name="Thomson N.R."/>
            <person name="Joshi R.R."/>
            <person name="Watson M."/>
            <person name="Stevens M.P."/>
        </authorList>
    </citation>
    <scope>NUCLEOTIDE SEQUENCE [LARGE SCALE GENOMIC DNA]</scope>
    <source>
        <strain evidence="11">4/74</strain>
    </source>
</reference>
<dbReference type="KEGG" id="seb:STM474_4488"/>
<keyword evidence="5" id="KW-0804">Transcription</keyword>
<evidence type="ECO:0000256" key="3">
    <source>
        <dbReference type="ARBA" id="ARBA00023015"/>
    </source>
</evidence>
<dbReference type="EMBL" id="CP002487">
    <property type="protein sequence ID" value="ADX20063.1"/>
    <property type="molecule type" value="Genomic_DNA"/>
</dbReference>
<evidence type="ECO:0000256" key="6">
    <source>
        <dbReference type="PROSITE-ProRule" id="PRU00169"/>
    </source>
</evidence>
<name>E8X9U3_SALT4</name>
<dbReference type="SUPFAM" id="SSF46894">
    <property type="entry name" value="C-terminal effector domain of the bipartite response regulators"/>
    <property type="match status" value="1"/>
</dbReference>
<keyword evidence="1 6" id="KW-0597">Phosphoprotein</keyword>
<dbReference type="Pfam" id="PF00486">
    <property type="entry name" value="Trans_reg_C"/>
    <property type="match status" value="1"/>
</dbReference>
<evidence type="ECO:0000256" key="2">
    <source>
        <dbReference type="ARBA" id="ARBA00023012"/>
    </source>
</evidence>
<dbReference type="NCBIfam" id="NF007928">
    <property type="entry name" value="PRK10643.1"/>
    <property type="match status" value="1"/>
</dbReference>
<keyword evidence="2" id="KW-0902">Two-component regulatory system</keyword>
<evidence type="ECO:0000256" key="1">
    <source>
        <dbReference type="ARBA" id="ARBA00022553"/>
    </source>
</evidence>
<dbReference type="SUPFAM" id="SSF52172">
    <property type="entry name" value="CheY-like"/>
    <property type="match status" value="1"/>
</dbReference>
<dbReference type="GO" id="GO:0032993">
    <property type="term" value="C:protein-DNA complex"/>
    <property type="evidence" value="ECO:0007669"/>
    <property type="project" value="TreeGrafter"/>
</dbReference>
<accession>E8X9U3</accession>
<dbReference type="PROSITE" id="PS50110">
    <property type="entry name" value="RESPONSE_REGULATORY"/>
    <property type="match status" value="1"/>
</dbReference>
<dbReference type="HOGENOM" id="CLU_000445_30_1_6"/>
<dbReference type="Gene3D" id="6.10.250.690">
    <property type="match status" value="1"/>
</dbReference>
<evidence type="ECO:0000259" key="9">
    <source>
        <dbReference type="PROSITE" id="PS51755"/>
    </source>
</evidence>
<dbReference type="GO" id="GO:0000156">
    <property type="term" value="F:phosphorelay response regulator activity"/>
    <property type="evidence" value="ECO:0007669"/>
    <property type="project" value="TreeGrafter"/>
</dbReference>
<evidence type="ECO:0000259" key="8">
    <source>
        <dbReference type="PROSITE" id="PS50110"/>
    </source>
</evidence>